<keyword evidence="4" id="KW-0474">Menaquinone biosynthesis</keyword>
<dbReference type="PANTHER" id="PTHR43591">
    <property type="entry name" value="METHYLTRANSFERASE"/>
    <property type="match status" value="1"/>
</dbReference>
<feature type="binding site" evidence="4">
    <location>
        <begin position="102"/>
        <end position="103"/>
    </location>
    <ligand>
        <name>S-adenosyl-L-methionine</name>
        <dbReference type="ChEBI" id="CHEBI:59789"/>
    </ligand>
</feature>
<dbReference type="EMBL" id="LT906453">
    <property type="protein sequence ID" value="SNV24850.1"/>
    <property type="molecule type" value="Genomic_DNA"/>
</dbReference>
<dbReference type="KEGG" id="dco:SAMEA4475696_2134"/>
<dbReference type="InterPro" id="IPR023576">
    <property type="entry name" value="UbiE/COQ5_MeTrFase_CS"/>
</dbReference>
<keyword evidence="2 4" id="KW-0808">Transferase</keyword>
<dbReference type="InterPro" id="IPR029063">
    <property type="entry name" value="SAM-dependent_MTases_sf"/>
</dbReference>
<sequence length="230" mass="25053">MARANLDKKPADVAKMFDDVAPRYDITNTFMTGGMETLWRRSVMKVLDARPGDRVLDIAAGTGTSSAILADAGVDVVPADFSMGMLQQGRRRRPDLSFTAADAMALPFADESFDAVTISYGIRNVVDPDAALREFLRVTRPGGVLVIAEFSEPVVPGFRELYKWYLGKGLPAVAARVSSDAESYMYLSESIMSWPAQSALASRITSAGWKDVRWTNLTGGIVAVHRGVKR</sequence>
<comment type="function">
    <text evidence="4">Methyltransferase required for the conversion of demethylmenaquinol (DMKH2) to menaquinol (MKH2).</text>
</comment>
<dbReference type="HAMAP" id="MF_01813">
    <property type="entry name" value="MenG_UbiE_methyltr"/>
    <property type="match status" value="1"/>
</dbReference>
<dbReference type="UniPathway" id="UPA00079">
    <property type="reaction ID" value="UER00169"/>
</dbReference>
<feature type="binding site" evidence="4">
    <location>
        <position position="119"/>
    </location>
    <ligand>
        <name>S-adenosyl-L-methionine</name>
        <dbReference type="ChEBI" id="CHEBI:59789"/>
    </ligand>
</feature>
<evidence type="ECO:0000313" key="6">
    <source>
        <dbReference type="Proteomes" id="UP000242637"/>
    </source>
</evidence>
<keyword evidence="3 4" id="KW-0949">S-adenosyl-L-methionine</keyword>
<protein>
    <recommendedName>
        <fullName evidence="4">Demethylmenaquinone methyltransferase</fullName>
        <ecNumber evidence="4">2.1.1.163</ecNumber>
    </recommendedName>
</protein>
<keyword evidence="6" id="KW-1185">Reference proteome</keyword>
<dbReference type="GO" id="GO:0009234">
    <property type="term" value="P:menaquinone biosynthetic process"/>
    <property type="evidence" value="ECO:0007669"/>
    <property type="project" value="UniProtKB-UniRule"/>
</dbReference>
<dbReference type="PROSITE" id="PS51608">
    <property type="entry name" value="SAM_MT_UBIE"/>
    <property type="match status" value="1"/>
</dbReference>
<dbReference type="PROSITE" id="PS01184">
    <property type="entry name" value="UBIE_2"/>
    <property type="match status" value="1"/>
</dbReference>
<dbReference type="CDD" id="cd02440">
    <property type="entry name" value="AdoMet_MTases"/>
    <property type="match status" value="1"/>
</dbReference>
<dbReference type="GO" id="GO:0032259">
    <property type="term" value="P:methylation"/>
    <property type="evidence" value="ECO:0007669"/>
    <property type="project" value="UniProtKB-KW"/>
</dbReference>
<accession>A0A239VSQ5</accession>
<dbReference type="AlphaFoldDB" id="A0A239VSQ5"/>
<dbReference type="GeneID" id="63460312"/>
<feature type="binding site" evidence="4">
    <location>
        <position position="80"/>
    </location>
    <ligand>
        <name>S-adenosyl-L-methionine</name>
        <dbReference type="ChEBI" id="CHEBI:59789"/>
    </ligand>
</feature>
<dbReference type="InterPro" id="IPR004033">
    <property type="entry name" value="UbiE/COQ5_MeTrFase"/>
</dbReference>
<evidence type="ECO:0000256" key="4">
    <source>
        <dbReference type="HAMAP-Rule" id="MF_01813"/>
    </source>
</evidence>
<reference evidence="5 6" key="1">
    <citation type="submission" date="2017-06" db="EMBL/GenBank/DDBJ databases">
        <authorList>
            <consortium name="Pathogen Informatics"/>
        </authorList>
    </citation>
    <scope>NUCLEOTIDE SEQUENCE [LARGE SCALE GENOMIC DNA]</scope>
    <source>
        <strain evidence="5 6">NCTC13039</strain>
    </source>
</reference>
<dbReference type="NCBIfam" id="NF001241">
    <property type="entry name" value="PRK00216.1-2"/>
    <property type="match status" value="1"/>
</dbReference>
<dbReference type="STRING" id="1121387.GCA_000429885_00502"/>
<dbReference type="OrthoDB" id="9808140at2"/>
<feature type="binding site" evidence="4">
    <location>
        <position position="62"/>
    </location>
    <ligand>
        <name>S-adenosyl-L-methionine</name>
        <dbReference type="ChEBI" id="CHEBI:59789"/>
    </ligand>
</feature>
<comment type="pathway">
    <text evidence="4">Quinol/quinone metabolism; menaquinone biosynthesis; menaquinol from 1,4-dihydroxy-2-naphthoate: step 2/2.</text>
</comment>
<dbReference type="Proteomes" id="UP000242637">
    <property type="component" value="Chromosome 1"/>
</dbReference>
<evidence type="ECO:0000256" key="3">
    <source>
        <dbReference type="ARBA" id="ARBA00022691"/>
    </source>
</evidence>
<dbReference type="Pfam" id="PF01209">
    <property type="entry name" value="Ubie_methyltran"/>
    <property type="match status" value="1"/>
</dbReference>
<dbReference type="Gene3D" id="3.40.50.150">
    <property type="entry name" value="Vaccinia Virus protein VP39"/>
    <property type="match status" value="1"/>
</dbReference>
<evidence type="ECO:0000313" key="5">
    <source>
        <dbReference type="EMBL" id="SNV24850.1"/>
    </source>
</evidence>
<dbReference type="SUPFAM" id="SSF53335">
    <property type="entry name" value="S-adenosyl-L-methionine-dependent methyltransferases"/>
    <property type="match status" value="1"/>
</dbReference>
<keyword evidence="1 4" id="KW-0489">Methyltransferase</keyword>
<dbReference type="EC" id="2.1.1.163" evidence="4"/>
<dbReference type="RefSeq" id="WP_084440860.1">
    <property type="nucleotide sequence ID" value="NZ_JAAFNI010000001.1"/>
</dbReference>
<evidence type="ECO:0000256" key="2">
    <source>
        <dbReference type="ARBA" id="ARBA00022679"/>
    </source>
</evidence>
<name>A0A239VSQ5_9MICO</name>
<organism evidence="5 6">
    <name type="scientific">Dermatophilus congolensis</name>
    <dbReference type="NCBI Taxonomy" id="1863"/>
    <lineage>
        <taxon>Bacteria</taxon>
        <taxon>Bacillati</taxon>
        <taxon>Actinomycetota</taxon>
        <taxon>Actinomycetes</taxon>
        <taxon>Micrococcales</taxon>
        <taxon>Dermatophilaceae</taxon>
        <taxon>Dermatophilus</taxon>
    </lineage>
</organism>
<evidence type="ECO:0000256" key="1">
    <source>
        <dbReference type="ARBA" id="ARBA00022603"/>
    </source>
</evidence>
<proteinExistence type="inferred from homology"/>
<comment type="catalytic activity">
    <reaction evidence="4">
        <text>a 2-demethylmenaquinol + S-adenosyl-L-methionine = a menaquinol + S-adenosyl-L-homocysteine + H(+)</text>
        <dbReference type="Rhea" id="RHEA:42640"/>
        <dbReference type="Rhea" id="RHEA-COMP:9539"/>
        <dbReference type="Rhea" id="RHEA-COMP:9563"/>
        <dbReference type="ChEBI" id="CHEBI:15378"/>
        <dbReference type="ChEBI" id="CHEBI:18151"/>
        <dbReference type="ChEBI" id="CHEBI:55437"/>
        <dbReference type="ChEBI" id="CHEBI:57856"/>
        <dbReference type="ChEBI" id="CHEBI:59789"/>
        <dbReference type="EC" id="2.1.1.163"/>
    </reaction>
</comment>
<keyword evidence="5" id="KW-0830">Ubiquinone</keyword>
<dbReference type="PANTHER" id="PTHR43591:SF24">
    <property type="entry name" value="2-METHOXY-6-POLYPRENYL-1,4-BENZOQUINOL METHYLASE, MITOCHONDRIAL"/>
    <property type="match status" value="1"/>
</dbReference>
<dbReference type="GO" id="GO:0043770">
    <property type="term" value="F:demethylmenaquinone methyltransferase activity"/>
    <property type="evidence" value="ECO:0007669"/>
    <property type="project" value="UniProtKB-UniRule"/>
</dbReference>
<dbReference type="NCBIfam" id="TIGR01934">
    <property type="entry name" value="MenG_MenH_UbiE"/>
    <property type="match status" value="1"/>
</dbReference>
<gene>
    <name evidence="5" type="primary">ubiE</name>
    <name evidence="4" type="synonym">menG</name>
    <name evidence="5" type="ORF">SAMEA4475696_02134</name>
</gene>
<comment type="similarity">
    <text evidence="4">Belongs to the class I-like SAM-binding methyltransferase superfamily. MenG/UbiE family.</text>
</comment>